<dbReference type="GO" id="GO:0160147">
    <property type="term" value="F:tRNA pseudouridine(38-40) synthase activity"/>
    <property type="evidence" value="ECO:0007669"/>
    <property type="project" value="UniProtKB-EC"/>
</dbReference>
<reference evidence="6 7" key="1">
    <citation type="submission" date="2024-08" db="EMBL/GenBank/DDBJ databases">
        <title>Gnathostoma spinigerum genome.</title>
        <authorList>
            <person name="Gonzalez-Bertolin B."/>
            <person name="Monzon S."/>
            <person name="Zaballos A."/>
            <person name="Jimenez P."/>
            <person name="Dekumyoy P."/>
            <person name="Varona S."/>
            <person name="Cuesta I."/>
            <person name="Sumanam S."/>
            <person name="Adisakwattana P."/>
            <person name="Gasser R.B."/>
            <person name="Hernandez-Gonzalez A."/>
            <person name="Young N.D."/>
            <person name="Perteguer M.J."/>
        </authorList>
    </citation>
    <scope>NUCLEOTIDE SEQUENCE [LARGE SCALE GENOMIC DNA]</scope>
    <source>
        <strain evidence="6">AL3</strain>
        <tissue evidence="6">Liver</tissue>
    </source>
</reference>
<accession>A0ABD6EAK4</accession>
<dbReference type="EC" id="5.4.99.12" evidence="4"/>
<evidence type="ECO:0000256" key="2">
    <source>
        <dbReference type="ARBA" id="ARBA00022694"/>
    </source>
</evidence>
<dbReference type="PANTHER" id="PTHR11142:SF5">
    <property type="entry name" value="TRNA PSEUDOURIDINE(38_39) SYNTHASE"/>
    <property type="match status" value="1"/>
</dbReference>
<proteinExistence type="inferred from homology"/>
<comment type="catalytic activity">
    <reaction evidence="4">
        <text>uridine(38/39/40) in tRNA = pseudouridine(38/39/40) in tRNA</text>
        <dbReference type="Rhea" id="RHEA:22376"/>
        <dbReference type="Rhea" id="RHEA-COMP:10085"/>
        <dbReference type="Rhea" id="RHEA-COMP:10087"/>
        <dbReference type="ChEBI" id="CHEBI:65314"/>
        <dbReference type="ChEBI" id="CHEBI:65315"/>
        <dbReference type="EC" id="5.4.99.12"/>
    </reaction>
</comment>
<dbReference type="EMBL" id="JBGFUD010001709">
    <property type="protein sequence ID" value="MFH4976656.1"/>
    <property type="molecule type" value="Genomic_DNA"/>
</dbReference>
<name>A0ABD6EAK4_9BILA</name>
<dbReference type="NCBIfam" id="TIGR00071">
    <property type="entry name" value="hisT_truA"/>
    <property type="match status" value="1"/>
</dbReference>
<dbReference type="PANTHER" id="PTHR11142">
    <property type="entry name" value="PSEUDOURIDYLATE SYNTHASE"/>
    <property type="match status" value="1"/>
</dbReference>
<keyword evidence="2 4" id="KW-0819">tRNA processing</keyword>
<comment type="similarity">
    <text evidence="1 4">Belongs to the tRNA pseudouridine synthase TruA family.</text>
</comment>
<feature type="domain" description="Pseudouridine synthase I TruA alpha/beta" evidence="5">
    <location>
        <begin position="195"/>
        <end position="320"/>
    </location>
</feature>
<dbReference type="InterPro" id="IPR020097">
    <property type="entry name" value="PsdUridine_synth_TruA_a/b_dom"/>
</dbReference>
<keyword evidence="7" id="KW-1185">Reference proteome</keyword>
<dbReference type="Gene3D" id="3.30.70.580">
    <property type="entry name" value="Pseudouridine synthase I, catalytic domain, N-terminal subdomain"/>
    <property type="match status" value="1"/>
</dbReference>
<gene>
    <name evidence="6" type="ORF">AB6A40_003365</name>
</gene>
<dbReference type="HAMAP" id="MF_00171">
    <property type="entry name" value="TruA"/>
    <property type="match status" value="1"/>
</dbReference>
<dbReference type="Gene3D" id="3.30.70.660">
    <property type="entry name" value="Pseudouridine synthase I, catalytic domain, C-terminal subdomain"/>
    <property type="match status" value="1"/>
</dbReference>
<sequence length="417" mass="47952">MELNSAQSISDNSNCDQCIGDRKTKAKKKPREFDFFRFPKRRIALMFLYYGWDYDGLVVQQSTEKTVEEEMKKALLKTRLIEKWSTCEWSRCGRTDKGVSAFKQVASLVVRSTDPDSPEIFWSEESCPKSRISGPRSELQYIKILNAVLPKSVRVLAWASVPQDFSARFSCKERVYKYCFPRAGLNIKNMEEAGRLLEGEHDFRNFCRIDNNHKRLNQSYSRTIYSCRLRVLSSHRPVDNSTSKDTDDDETPFDMIELTCRASGFLWNQIRSIVAVLYEIGRGKETKEVITDLLDIAKTPCKPAYGISTAVPLCLFDCSYGDISLKWQWDIISLKSVISQLLRLWSEFQSKAAMLSNMIGEIGTMIPEVANDYSGLQTFLCPLRESQKEYVPIRKRPLCDSLETKRIKQQAKCAKLS</sequence>
<evidence type="ECO:0000256" key="4">
    <source>
        <dbReference type="RuleBase" id="RU003792"/>
    </source>
</evidence>
<dbReference type="InterPro" id="IPR001406">
    <property type="entry name" value="PsdUridine_synth_TruA"/>
</dbReference>
<evidence type="ECO:0000313" key="6">
    <source>
        <dbReference type="EMBL" id="MFH4976656.1"/>
    </source>
</evidence>
<evidence type="ECO:0000259" key="5">
    <source>
        <dbReference type="Pfam" id="PF01416"/>
    </source>
</evidence>
<evidence type="ECO:0000313" key="7">
    <source>
        <dbReference type="Proteomes" id="UP001608902"/>
    </source>
</evidence>
<dbReference type="Pfam" id="PF01416">
    <property type="entry name" value="PseudoU_synth_1"/>
    <property type="match status" value="1"/>
</dbReference>
<organism evidence="6 7">
    <name type="scientific">Gnathostoma spinigerum</name>
    <dbReference type="NCBI Taxonomy" id="75299"/>
    <lineage>
        <taxon>Eukaryota</taxon>
        <taxon>Metazoa</taxon>
        <taxon>Ecdysozoa</taxon>
        <taxon>Nematoda</taxon>
        <taxon>Chromadorea</taxon>
        <taxon>Rhabditida</taxon>
        <taxon>Spirurina</taxon>
        <taxon>Gnathostomatomorpha</taxon>
        <taxon>Gnathostomatoidea</taxon>
        <taxon>Gnathostomatidae</taxon>
        <taxon>Gnathostoma</taxon>
    </lineage>
</organism>
<evidence type="ECO:0000256" key="3">
    <source>
        <dbReference type="ARBA" id="ARBA00023235"/>
    </source>
</evidence>
<evidence type="ECO:0000256" key="1">
    <source>
        <dbReference type="ARBA" id="ARBA00009375"/>
    </source>
</evidence>
<dbReference type="InterPro" id="IPR020095">
    <property type="entry name" value="PsdUridine_synth_TruA_C"/>
</dbReference>
<keyword evidence="3 4" id="KW-0413">Isomerase</keyword>
<dbReference type="Proteomes" id="UP001608902">
    <property type="component" value="Unassembled WGS sequence"/>
</dbReference>
<comment type="caution">
    <text evidence="6">The sequence shown here is derived from an EMBL/GenBank/DDBJ whole genome shotgun (WGS) entry which is preliminary data.</text>
</comment>
<dbReference type="GO" id="GO:0008033">
    <property type="term" value="P:tRNA processing"/>
    <property type="evidence" value="ECO:0007669"/>
    <property type="project" value="UniProtKB-KW"/>
</dbReference>
<dbReference type="AlphaFoldDB" id="A0ABD6EAK4"/>
<dbReference type="InterPro" id="IPR020103">
    <property type="entry name" value="PsdUridine_synth_cat_dom_sf"/>
</dbReference>
<protein>
    <recommendedName>
        <fullName evidence="4">tRNA pseudouridine synthase</fullName>
        <ecNumber evidence="4">5.4.99.12</ecNumber>
    </recommendedName>
</protein>
<dbReference type="FunFam" id="3.30.70.580:FF:000007">
    <property type="entry name" value="tRNA pseudouridine synthase"/>
    <property type="match status" value="1"/>
</dbReference>
<dbReference type="InterPro" id="IPR020094">
    <property type="entry name" value="TruA/RsuA/RluB/E/F_N"/>
</dbReference>
<dbReference type="SUPFAM" id="SSF55120">
    <property type="entry name" value="Pseudouridine synthase"/>
    <property type="match status" value="1"/>
</dbReference>